<dbReference type="RefSeq" id="WP_084227939.1">
    <property type="nucleotide sequence ID" value="NZ_CAUQFK010000048.1"/>
</dbReference>
<organism evidence="11 12">
    <name type="scientific">Pantoea brenneri</name>
    <dbReference type="NCBI Taxonomy" id="472694"/>
    <lineage>
        <taxon>Bacteria</taxon>
        <taxon>Pseudomonadati</taxon>
        <taxon>Pseudomonadota</taxon>
        <taxon>Gammaproteobacteria</taxon>
        <taxon>Enterobacterales</taxon>
        <taxon>Erwiniaceae</taxon>
        <taxon>Pantoea</taxon>
    </lineage>
</organism>
<feature type="domain" description="Multidrug resistance protein MdtA-like barrel-sandwich hybrid" evidence="9">
    <location>
        <begin position="71"/>
        <end position="263"/>
    </location>
</feature>
<keyword evidence="5 8" id="KW-1133">Transmembrane helix</keyword>
<dbReference type="AlphaFoldDB" id="A0A7Y6TSZ0"/>
<feature type="coiled-coil region" evidence="7">
    <location>
        <begin position="153"/>
        <end position="233"/>
    </location>
</feature>
<dbReference type="GeneID" id="57346255"/>
<evidence type="ECO:0000256" key="3">
    <source>
        <dbReference type="ARBA" id="ARBA00022448"/>
    </source>
</evidence>
<proteinExistence type="inferred from homology"/>
<evidence type="ECO:0000259" key="9">
    <source>
        <dbReference type="Pfam" id="PF25917"/>
    </source>
</evidence>
<feature type="transmembrane region" description="Helical" evidence="8">
    <location>
        <begin position="20"/>
        <end position="42"/>
    </location>
</feature>
<evidence type="ECO:0000256" key="1">
    <source>
        <dbReference type="ARBA" id="ARBA00004167"/>
    </source>
</evidence>
<keyword evidence="6 8" id="KW-0472">Membrane</keyword>
<accession>A0A7Y6TSZ0</accession>
<comment type="caution">
    <text evidence="11">The sequence shown here is derived from an EMBL/GenBank/DDBJ whole genome shotgun (WGS) entry which is preliminary data.</text>
</comment>
<protein>
    <submittedName>
        <fullName evidence="11">HlyD family efflux transporter periplasmic adaptor subunit</fullName>
    </submittedName>
</protein>
<dbReference type="SUPFAM" id="SSF111369">
    <property type="entry name" value="HlyD-like secretion proteins"/>
    <property type="match status" value="1"/>
</dbReference>
<evidence type="ECO:0000256" key="8">
    <source>
        <dbReference type="SAM" id="Phobius"/>
    </source>
</evidence>
<evidence type="ECO:0000256" key="5">
    <source>
        <dbReference type="ARBA" id="ARBA00022989"/>
    </source>
</evidence>
<dbReference type="InterPro" id="IPR006144">
    <property type="entry name" value="Secretion_HlyD_CS"/>
</dbReference>
<dbReference type="InterPro" id="IPR058625">
    <property type="entry name" value="MdtA-like_BSH"/>
</dbReference>
<dbReference type="PROSITE" id="PS00543">
    <property type="entry name" value="HLYD_FAMILY"/>
    <property type="match status" value="1"/>
</dbReference>
<keyword evidence="7" id="KW-0175">Coiled coil</keyword>
<dbReference type="PRINTS" id="PR01490">
    <property type="entry name" value="RTXTOXIND"/>
</dbReference>
<dbReference type="Pfam" id="PF25917">
    <property type="entry name" value="BSH_RND"/>
    <property type="match status" value="1"/>
</dbReference>
<dbReference type="PANTHER" id="PTHR30386">
    <property type="entry name" value="MEMBRANE FUSION SUBUNIT OF EMRAB-TOLC MULTIDRUG EFFLUX PUMP"/>
    <property type="match status" value="1"/>
</dbReference>
<evidence type="ECO:0000313" key="11">
    <source>
        <dbReference type="EMBL" id="NUY97697.1"/>
    </source>
</evidence>
<feature type="domain" description="AprE-like beta-barrel" evidence="10">
    <location>
        <begin position="282"/>
        <end position="374"/>
    </location>
</feature>
<dbReference type="InterPro" id="IPR050739">
    <property type="entry name" value="MFP"/>
</dbReference>
<evidence type="ECO:0000259" key="10">
    <source>
        <dbReference type="Pfam" id="PF26002"/>
    </source>
</evidence>
<dbReference type="Gene3D" id="2.40.50.100">
    <property type="match status" value="1"/>
</dbReference>
<dbReference type="GO" id="GO:0009306">
    <property type="term" value="P:protein secretion"/>
    <property type="evidence" value="ECO:0007669"/>
    <property type="project" value="InterPro"/>
</dbReference>
<evidence type="ECO:0000256" key="7">
    <source>
        <dbReference type="SAM" id="Coils"/>
    </source>
</evidence>
<evidence type="ECO:0000256" key="6">
    <source>
        <dbReference type="ARBA" id="ARBA00023136"/>
    </source>
</evidence>
<dbReference type="EMBL" id="JABWPM010000016">
    <property type="protein sequence ID" value="NUY97697.1"/>
    <property type="molecule type" value="Genomic_DNA"/>
</dbReference>
<dbReference type="PANTHER" id="PTHR30386:SF26">
    <property type="entry name" value="TRANSPORT PROTEIN COMB"/>
    <property type="match status" value="1"/>
</dbReference>
<sequence>MITTPLSALKKKKTARFRQWFSAGGMIVMAVMVMLLLFFIWASNFELDEVTVGVGKVIPSSHEQIIQSLEGGILKELKVHEGDVVEAGQVLALLDPTQIDSGLQESTSRLRAALATAARLQAETAGTELTFPAEVGEDPALVAAETALYHSRRENLEKTVSGLREALSLVNRELQLTSSLVSRGAASNVEVLRLKRQANELNNKLSDAENQYIVRAREELAKANAEAASQRSIIIGRADTLKRTVVVAPVRGIVKDIEVNTVGGVIPQRGNLMEIVPLDEQLIIEAQIAPRDVAFITPGQRAVVKLTAYDFNIYGGLEGEVASISPDTIQDEVHRDQYFYRVYIRTDKDYLVNKKGKHFPVYPGMIAMGEIHTGSKTIIEYLLKPLNRAREALRER</sequence>
<keyword evidence="4 8" id="KW-0812">Transmembrane</keyword>
<reference evidence="11 12" key="1">
    <citation type="submission" date="2020-05" db="EMBL/GenBank/DDBJ databases">
        <title>Whole Genome Sequences of Enterobacteriales Associated with the International Space Station.</title>
        <authorList>
            <person name="Bharadwaj A."/>
            <person name="Daudu R."/>
            <person name="Singh N."/>
            <person name="Wood J."/>
            <person name="Debieu M."/>
            <person name="Mason C."/>
            <person name="Wang C."/>
            <person name="Venkateswaran K."/>
        </authorList>
    </citation>
    <scope>NUCLEOTIDE SEQUENCE [LARGE SCALE GENOMIC DNA]</scope>
    <source>
        <strain evidence="11 12">IF5SW-B1</strain>
    </source>
</reference>
<evidence type="ECO:0000256" key="4">
    <source>
        <dbReference type="ARBA" id="ARBA00022692"/>
    </source>
</evidence>
<evidence type="ECO:0000313" key="12">
    <source>
        <dbReference type="Proteomes" id="UP000566985"/>
    </source>
</evidence>
<dbReference type="Proteomes" id="UP000566985">
    <property type="component" value="Unassembled WGS sequence"/>
</dbReference>
<dbReference type="GO" id="GO:0016020">
    <property type="term" value="C:membrane"/>
    <property type="evidence" value="ECO:0007669"/>
    <property type="project" value="UniProtKB-SubCell"/>
</dbReference>
<dbReference type="Gene3D" id="2.40.30.170">
    <property type="match status" value="1"/>
</dbReference>
<comment type="subcellular location">
    <subcellularLocation>
        <location evidence="1">Membrane</location>
        <topology evidence="1">Single-pass membrane protein</topology>
    </subcellularLocation>
</comment>
<evidence type="ECO:0000256" key="2">
    <source>
        <dbReference type="ARBA" id="ARBA00009477"/>
    </source>
</evidence>
<keyword evidence="3" id="KW-0813">Transport</keyword>
<name>A0A7Y6TSZ0_9GAMM</name>
<dbReference type="Pfam" id="PF26002">
    <property type="entry name" value="Beta-barrel_AprE"/>
    <property type="match status" value="1"/>
</dbReference>
<gene>
    <name evidence="11" type="ORF">HU668_14680</name>
</gene>
<dbReference type="InterPro" id="IPR058982">
    <property type="entry name" value="Beta-barrel_AprE"/>
</dbReference>
<comment type="similarity">
    <text evidence="2">Belongs to the membrane fusion protein (MFP) (TC 8.A.1) family.</text>
</comment>